<keyword evidence="3" id="KW-0328">Glycosyltransferase</keyword>
<gene>
    <name evidence="5" type="ORF">Cni_G17940</name>
</gene>
<name>A0AAQ3KJP2_9LILI</name>
<evidence type="ECO:0000256" key="4">
    <source>
        <dbReference type="RuleBase" id="RU362057"/>
    </source>
</evidence>
<dbReference type="Gene3D" id="3.40.50.2000">
    <property type="entry name" value="Glycogen Phosphorylase B"/>
    <property type="match status" value="3"/>
</dbReference>
<evidence type="ECO:0000313" key="6">
    <source>
        <dbReference type="Proteomes" id="UP001327560"/>
    </source>
</evidence>
<dbReference type="AlphaFoldDB" id="A0AAQ3KJP2"/>
<proteinExistence type="inferred from homology"/>
<dbReference type="InterPro" id="IPR035595">
    <property type="entry name" value="UDP_glycos_trans_CS"/>
</dbReference>
<dbReference type="SUPFAM" id="SSF53756">
    <property type="entry name" value="UDP-Glycosyltransferase/glycogen phosphorylase"/>
    <property type="match status" value="1"/>
</dbReference>
<dbReference type="EC" id="2.4.1.-" evidence="4"/>
<dbReference type="EMBL" id="CP136894">
    <property type="protein sequence ID" value="WOL09187.1"/>
    <property type="molecule type" value="Genomic_DNA"/>
</dbReference>
<evidence type="ECO:0000256" key="1">
    <source>
        <dbReference type="ARBA" id="ARBA00009995"/>
    </source>
</evidence>
<comment type="similarity">
    <text evidence="1 3">Belongs to the UDP-glycosyltransferase family.</text>
</comment>
<dbReference type="GO" id="GO:0080044">
    <property type="term" value="F:quercetin 7-O-glucosyltransferase activity"/>
    <property type="evidence" value="ECO:0007669"/>
    <property type="project" value="TreeGrafter"/>
</dbReference>
<sequence length="420" mass="46361">MARHFLIVSYVIQGHINPALRLGQRLASTSAAAVTFSTSVSAHRLMFPGLATPDQEVQDGLISYIPYSDGFDDGDRTDSSYASNFEATSSKNVSAIIRSLADRGRPVTCVIHTLAWTADAARDHGIPSVLFWLQPATVFAIFYHYYHGYDSVIWSNIKNPSFTVNLPGLPPLTIREVPSLLTIPAGDPDFWISKLFGEMIQLIERQKTIGKPTVLVNTFDELEADVLAAIGDEAERSVVYVSFGSLAVLNRHQEEEIRRGLKETGRPYLWVLRKEATAAEEEQEEGEAEKKGMVLKWCSQVRVLSHAAVGCFVTHCGWNSTAETLAYGVPTVGVPKWMDQVTNARMVEIWGTGVRAEVNGDGVLEGSELRRCVEVVMGEGERGKEMRRRAKTWKEKAQEALSQGGSSDRNLRAFVAEIAA</sequence>
<keyword evidence="6" id="KW-1185">Reference proteome</keyword>
<protein>
    <recommendedName>
        <fullName evidence="4">Glycosyltransferase</fullName>
        <ecNumber evidence="4">2.4.1.-</ecNumber>
    </recommendedName>
</protein>
<reference evidence="5 6" key="1">
    <citation type="submission" date="2023-10" db="EMBL/GenBank/DDBJ databases">
        <title>Chromosome-scale genome assembly provides insights into flower coloration mechanisms of Canna indica.</title>
        <authorList>
            <person name="Li C."/>
        </authorList>
    </citation>
    <scope>NUCLEOTIDE SEQUENCE [LARGE SCALE GENOMIC DNA]</scope>
    <source>
        <tissue evidence="5">Flower</tissue>
    </source>
</reference>
<organism evidence="5 6">
    <name type="scientific">Canna indica</name>
    <name type="common">Indian-shot</name>
    <dbReference type="NCBI Taxonomy" id="4628"/>
    <lineage>
        <taxon>Eukaryota</taxon>
        <taxon>Viridiplantae</taxon>
        <taxon>Streptophyta</taxon>
        <taxon>Embryophyta</taxon>
        <taxon>Tracheophyta</taxon>
        <taxon>Spermatophyta</taxon>
        <taxon>Magnoliopsida</taxon>
        <taxon>Liliopsida</taxon>
        <taxon>Zingiberales</taxon>
        <taxon>Cannaceae</taxon>
        <taxon>Canna</taxon>
    </lineage>
</organism>
<dbReference type="PANTHER" id="PTHR11926">
    <property type="entry name" value="GLUCOSYL/GLUCURONOSYL TRANSFERASES"/>
    <property type="match status" value="1"/>
</dbReference>
<dbReference type="PROSITE" id="PS00375">
    <property type="entry name" value="UDPGT"/>
    <property type="match status" value="1"/>
</dbReference>
<dbReference type="Proteomes" id="UP001327560">
    <property type="component" value="Chromosome 5"/>
</dbReference>
<evidence type="ECO:0000313" key="5">
    <source>
        <dbReference type="EMBL" id="WOL09187.1"/>
    </source>
</evidence>
<dbReference type="Pfam" id="PF00201">
    <property type="entry name" value="UDPGT"/>
    <property type="match status" value="1"/>
</dbReference>
<accession>A0AAQ3KJP2</accession>
<dbReference type="InterPro" id="IPR002213">
    <property type="entry name" value="UDP_glucos_trans"/>
</dbReference>
<dbReference type="FunFam" id="3.40.50.2000:FF:000019">
    <property type="entry name" value="Glycosyltransferase"/>
    <property type="match status" value="1"/>
</dbReference>
<dbReference type="CDD" id="cd03784">
    <property type="entry name" value="GT1_Gtf-like"/>
    <property type="match status" value="1"/>
</dbReference>
<evidence type="ECO:0000256" key="2">
    <source>
        <dbReference type="ARBA" id="ARBA00022679"/>
    </source>
</evidence>
<evidence type="ECO:0000256" key="3">
    <source>
        <dbReference type="RuleBase" id="RU003718"/>
    </source>
</evidence>
<keyword evidence="2 3" id="KW-0808">Transferase</keyword>
<dbReference type="PANTHER" id="PTHR11926:SF1534">
    <property type="entry name" value="GLYCOSYLTRANSFERASE"/>
    <property type="match status" value="1"/>
</dbReference>
<dbReference type="GO" id="GO:0080043">
    <property type="term" value="F:quercetin 3-O-glucosyltransferase activity"/>
    <property type="evidence" value="ECO:0007669"/>
    <property type="project" value="TreeGrafter"/>
</dbReference>